<dbReference type="Pfam" id="PF04002">
    <property type="entry name" value="RadC"/>
    <property type="match status" value="1"/>
</dbReference>
<dbReference type="GO" id="GO:0046872">
    <property type="term" value="F:metal ion binding"/>
    <property type="evidence" value="ECO:0007669"/>
    <property type="project" value="UniProtKB-KW"/>
</dbReference>
<comment type="caution">
    <text evidence="7">The sequence shown here is derived from an EMBL/GenBank/DDBJ whole genome shotgun (WGS) entry which is preliminary data.</text>
</comment>
<evidence type="ECO:0000256" key="1">
    <source>
        <dbReference type="ARBA" id="ARBA00022670"/>
    </source>
</evidence>
<feature type="domain" description="MPN" evidence="6">
    <location>
        <begin position="64"/>
        <end position="186"/>
    </location>
</feature>
<dbReference type="Gene3D" id="3.40.140.10">
    <property type="entry name" value="Cytidine Deaminase, domain 2"/>
    <property type="match status" value="1"/>
</dbReference>
<dbReference type="GO" id="GO:0006508">
    <property type="term" value="P:proteolysis"/>
    <property type="evidence" value="ECO:0007669"/>
    <property type="project" value="UniProtKB-KW"/>
</dbReference>
<evidence type="ECO:0000256" key="5">
    <source>
        <dbReference type="ARBA" id="ARBA00023049"/>
    </source>
</evidence>
<keyword evidence="3" id="KW-0378">Hydrolase</keyword>
<dbReference type="OrthoDB" id="152963at2"/>
<dbReference type="PROSITE" id="PS50249">
    <property type="entry name" value="MPN"/>
    <property type="match status" value="1"/>
</dbReference>
<reference evidence="7 8" key="1">
    <citation type="submission" date="2019-12" db="EMBL/GenBank/DDBJ databases">
        <title>Genomic-based taxomic classification of the family Erythrobacteraceae.</title>
        <authorList>
            <person name="Xu L."/>
        </authorList>
    </citation>
    <scope>NUCLEOTIDE SEQUENCE [LARGE SCALE GENOMIC DNA]</scope>
    <source>
        <strain evidence="7 8">M0322</strain>
    </source>
</reference>
<dbReference type="InterPro" id="IPR020891">
    <property type="entry name" value="UPF0758_CS"/>
</dbReference>
<evidence type="ECO:0000259" key="6">
    <source>
        <dbReference type="PROSITE" id="PS50249"/>
    </source>
</evidence>
<dbReference type="EMBL" id="WTYV01000003">
    <property type="protein sequence ID" value="MXO71876.1"/>
    <property type="molecule type" value="Genomic_DNA"/>
</dbReference>
<sequence length="186" mass="20634">MGSRSDDFAETLIGRFGSISGIINASPDALREALKQDPSVADAVIACRELIRISTLEELVSERVSPLNPAFRDYLIAELDNPAEERLQAIYLDRDDRFIRDERVSQGSRDSLSVRLRYLLHRALDLGAFGLIVAHNHPSGSATPSTMDRDATERLRQLTASLDIKLVDHCIVARGCVFSMAQNKLI</sequence>
<name>A0A844YXX4_9SPHN</name>
<evidence type="ECO:0000256" key="3">
    <source>
        <dbReference type="ARBA" id="ARBA00022801"/>
    </source>
</evidence>
<dbReference type="InterPro" id="IPR025657">
    <property type="entry name" value="RadC_JAB"/>
</dbReference>
<dbReference type="Proteomes" id="UP000466966">
    <property type="component" value="Unassembled WGS sequence"/>
</dbReference>
<keyword evidence="1" id="KW-0645">Protease</keyword>
<accession>A0A844YXX4</accession>
<dbReference type="PANTHER" id="PTHR30471">
    <property type="entry name" value="DNA REPAIR PROTEIN RADC"/>
    <property type="match status" value="1"/>
</dbReference>
<dbReference type="InterPro" id="IPR001405">
    <property type="entry name" value="UPF0758"/>
</dbReference>
<dbReference type="RefSeq" id="WP_160771812.1">
    <property type="nucleotide sequence ID" value="NZ_WTYV01000003.1"/>
</dbReference>
<keyword evidence="5" id="KW-0482">Metalloprotease</keyword>
<dbReference type="AlphaFoldDB" id="A0A844YXX4"/>
<dbReference type="InterPro" id="IPR037518">
    <property type="entry name" value="MPN"/>
</dbReference>
<evidence type="ECO:0000313" key="7">
    <source>
        <dbReference type="EMBL" id="MXO71876.1"/>
    </source>
</evidence>
<evidence type="ECO:0000256" key="4">
    <source>
        <dbReference type="ARBA" id="ARBA00022833"/>
    </source>
</evidence>
<keyword evidence="4" id="KW-0862">Zinc</keyword>
<dbReference type="PANTHER" id="PTHR30471:SF3">
    <property type="entry name" value="UPF0758 PROTEIN YEES-RELATED"/>
    <property type="match status" value="1"/>
</dbReference>
<protein>
    <recommendedName>
        <fullName evidence="6">MPN domain-containing protein</fullName>
    </recommendedName>
</protein>
<dbReference type="CDD" id="cd08071">
    <property type="entry name" value="MPN_DUF2466"/>
    <property type="match status" value="1"/>
</dbReference>
<dbReference type="PROSITE" id="PS01302">
    <property type="entry name" value="UPF0758"/>
    <property type="match status" value="1"/>
</dbReference>
<gene>
    <name evidence="7" type="ORF">GRI99_09540</name>
</gene>
<evidence type="ECO:0000256" key="2">
    <source>
        <dbReference type="ARBA" id="ARBA00022723"/>
    </source>
</evidence>
<proteinExistence type="predicted"/>
<keyword evidence="8" id="KW-1185">Reference proteome</keyword>
<dbReference type="GO" id="GO:0008237">
    <property type="term" value="F:metallopeptidase activity"/>
    <property type="evidence" value="ECO:0007669"/>
    <property type="project" value="UniProtKB-KW"/>
</dbReference>
<organism evidence="7 8">
    <name type="scientific">Alteraurantiacibacter buctensis</name>
    <dbReference type="NCBI Taxonomy" id="1503981"/>
    <lineage>
        <taxon>Bacteria</taxon>
        <taxon>Pseudomonadati</taxon>
        <taxon>Pseudomonadota</taxon>
        <taxon>Alphaproteobacteria</taxon>
        <taxon>Sphingomonadales</taxon>
        <taxon>Erythrobacteraceae</taxon>
        <taxon>Alteraurantiacibacter</taxon>
    </lineage>
</organism>
<evidence type="ECO:0000313" key="8">
    <source>
        <dbReference type="Proteomes" id="UP000466966"/>
    </source>
</evidence>
<keyword evidence="2" id="KW-0479">Metal-binding</keyword>